<comment type="caution">
    <text evidence="2">The sequence shown here is derived from an EMBL/GenBank/DDBJ whole genome shotgun (WGS) entry which is preliminary data.</text>
</comment>
<gene>
    <name evidence="2" type="ORF">F8M41_005738</name>
</gene>
<keyword evidence="3" id="KW-1185">Reference proteome</keyword>
<dbReference type="InterPro" id="IPR013602">
    <property type="entry name" value="Dynein_heavy_linker"/>
</dbReference>
<dbReference type="AlphaFoldDB" id="A0A8H4AX18"/>
<organism evidence="2 3">
    <name type="scientific">Gigaspora margarita</name>
    <dbReference type="NCBI Taxonomy" id="4874"/>
    <lineage>
        <taxon>Eukaryota</taxon>
        <taxon>Fungi</taxon>
        <taxon>Fungi incertae sedis</taxon>
        <taxon>Mucoromycota</taxon>
        <taxon>Glomeromycotina</taxon>
        <taxon>Glomeromycetes</taxon>
        <taxon>Diversisporales</taxon>
        <taxon>Gigasporaceae</taxon>
        <taxon>Gigaspora</taxon>
    </lineage>
</organism>
<proteinExistence type="predicted"/>
<dbReference type="Pfam" id="PF08393">
    <property type="entry name" value="DHC_N2"/>
    <property type="match status" value="1"/>
</dbReference>
<dbReference type="EMBL" id="WTPW01000156">
    <property type="protein sequence ID" value="KAF0541175.1"/>
    <property type="molecule type" value="Genomic_DNA"/>
</dbReference>
<evidence type="ECO:0000313" key="3">
    <source>
        <dbReference type="Proteomes" id="UP000439903"/>
    </source>
</evidence>
<evidence type="ECO:0000313" key="2">
    <source>
        <dbReference type="EMBL" id="KAF0541175.1"/>
    </source>
</evidence>
<dbReference type="Proteomes" id="UP000439903">
    <property type="component" value="Unassembled WGS sequence"/>
</dbReference>
<name>A0A8H4AX18_GIGMA</name>
<accession>A0A8H4AX18</accession>
<feature type="domain" description="Dynein heavy chain linker" evidence="1">
    <location>
        <begin position="41"/>
        <end position="146"/>
    </location>
</feature>
<sequence>MENDNTSEATVLKLKLCFREIKISIAICILTMSKSALLTCLEDYYDTMYRTKEVLDMNSTIEDCQDSILGNISDLKSPIFSIWILGDTVNTYIKVNPILSELKSEALKDRHWKQLFKALELETVSMIGILILKQREPLKNIIAQVSGEEMNINRRSSRNNPVA</sequence>
<evidence type="ECO:0000259" key="1">
    <source>
        <dbReference type="Pfam" id="PF08393"/>
    </source>
</evidence>
<reference evidence="2 3" key="1">
    <citation type="journal article" date="2019" name="Environ. Microbiol.">
        <title>At the nexus of three kingdoms: the genome of the mycorrhizal fungus Gigaspora margarita provides insights into plant, endobacterial and fungal interactions.</title>
        <authorList>
            <person name="Venice F."/>
            <person name="Ghignone S."/>
            <person name="Salvioli di Fossalunga A."/>
            <person name="Amselem J."/>
            <person name="Novero M."/>
            <person name="Xianan X."/>
            <person name="Sedzielewska Toro K."/>
            <person name="Morin E."/>
            <person name="Lipzen A."/>
            <person name="Grigoriev I.V."/>
            <person name="Henrissat B."/>
            <person name="Martin F.M."/>
            <person name="Bonfante P."/>
        </authorList>
    </citation>
    <scope>NUCLEOTIDE SEQUENCE [LARGE SCALE GENOMIC DNA]</scope>
    <source>
        <strain evidence="2 3">BEG34</strain>
    </source>
</reference>
<protein>
    <submittedName>
        <fullName evidence="2">Dynein heavy chain</fullName>
    </submittedName>
</protein>